<evidence type="ECO:0000256" key="1">
    <source>
        <dbReference type="SAM" id="SignalP"/>
    </source>
</evidence>
<evidence type="ECO:0000313" key="3">
    <source>
        <dbReference type="Proteomes" id="UP000309138"/>
    </source>
</evidence>
<reference evidence="2 3" key="1">
    <citation type="submission" date="2019-04" db="EMBL/GenBank/DDBJ databases">
        <authorList>
            <person name="Yang Y."/>
            <person name="Wei D."/>
        </authorList>
    </citation>
    <scope>NUCLEOTIDE SEQUENCE [LARGE SCALE GENOMIC DNA]</scope>
    <source>
        <strain evidence="2 3">L-1-4w-11</strain>
    </source>
</reference>
<dbReference type="OrthoDB" id="7596589at2"/>
<feature type="chain" id="PRO_5020622506" evidence="1">
    <location>
        <begin position="18"/>
        <end position="133"/>
    </location>
</feature>
<proteinExistence type="predicted"/>
<keyword evidence="1" id="KW-0732">Signal</keyword>
<evidence type="ECO:0000313" key="2">
    <source>
        <dbReference type="EMBL" id="TKD51793.1"/>
    </source>
</evidence>
<feature type="signal peptide" evidence="1">
    <location>
        <begin position="1"/>
        <end position="17"/>
    </location>
</feature>
<dbReference type="AlphaFoldDB" id="A0A4U1L650"/>
<organism evidence="2 3">
    <name type="scientific">Sphingomonas baiyangensis</name>
    <dbReference type="NCBI Taxonomy" id="2572576"/>
    <lineage>
        <taxon>Bacteria</taxon>
        <taxon>Pseudomonadati</taxon>
        <taxon>Pseudomonadota</taxon>
        <taxon>Alphaproteobacteria</taxon>
        <taxon>Sphingomonadales</taxon>
        <taxon>Sphingomonadaceae</taxon>
        <taxon>Sphingomonas</taxon>
    </lineage>
</organism>
<name>A0A4U1L650_9SPHN</name>
<keyword evidence="3" id="KW-1185">Reference proteome</keyword>
<sequence length="133" mass="13936">MRALAALCCVLASGCAASPQQQALSAERAERALAAVTEGRVAGPAETCIPATNINGPQIVAPDKLIYRENARRVWISTAIGCPSLNANSIVVARVFGAQICRNDLFQTLPRGGGSIPSAACRFGDFVPWERPG</sequence>
<dbReference type="RefSeq" id="WP_136943729.1">
    <property type="nucleotide sequence ID" value="NZ_SWKR01000002.1"/>
</dbReference>
<dbReference type="PROSITE" id="PS51257">
    <property type="entry name" value="PROKAR_LIPOPROTEIN"/>
    <property type="match status" value="1"/>
</dbReference>
<accession>A0A4U1L650</accession>
<dbReference type="Proteomes" id="UP000309138">
    <property type="component" value="Unassembled WGS sequence"/>
</dbReference>
<protein>
    <submittedName>
        <fullName evidence="2">Uncharacterized protein</fullName>
    </submittedName>
</protein>
<comment type="caution">
    <text evidence="2">The sequence shown here is derived from an EMBL/GenBank/DDBJ whole genome shotgun (WGS) entry which is preliminary data.</text>
</comment>
<gene>
    <name evidence="2" type="ORF">FBR43_14305</name>
</gene>
<dbReference type="EMBL" id="SWKR01000002">
    <property type="protein sequence ID" value="TKD51793.1"/>
    <property type="molecule type" value="Genomic_DNA"/>
</dbReference>